<evidence type="ECO:0000313" key="1">
    <source>
        <dbReference type="EMBL" id="JAI01957.1"/>
    </source>
</evidence>
<proteinExistence type="predicted"/>
<dbReference type="EMBL" id="GBXM01006621">
    <property type="protein sequence ID" value="JAI01957.1"/>
    <property type="molecule type" value="Transcribed_RNA"/>
</dbReference>
<dbReference type="AlphaFoldDB" id="A0A0E9XHP4"/>
<protein>
    <submittedName>
        <fullName evidence="1">Uncharacterized protein</fullName>
    </submittedName>
</protein>
<accession>A0A0E9XHP4</accession>
<name>A0A0E9XHP4_ANGAN</name>
<reference evidence="1" key="2">
    <citation type="journal article" date="2015" name="Fish Shellfish Immunol.">
        <title>Early steps in the European eel (Anguilla anguilla)-Vibrio vulnificus interaction in the gills: Role of the RtxA13 toxin.</title>
        <authorList>
            <person name="Callol A."/>
            <person name="Pajuelo D."/>
            <person name="Ebbesson L."/>
            <person name="Teles M."/>
            <person name="MacKenzie S."/>
            <person name="Amaro C."/>
        </authorList>
    </citation>
    <scope>NUCLEOTIDE SEQUENCE</scope>
</reference>
<sequence length="87" mass="10401">MEHCWCTRGEFERRVRCISVKSNWSRLKIHFWGLDTQELCFSTDVAIILITYCITENLTVILKSECFNSCLWGVRFQRKSTWSCSWL</sequence>
<reference evidence="1" key="1">
    <citation type="submission" date="2014-11" db="EMBL/GenBank/DDBJ databases">
        <authorList>
            <person name="Amaro Gonzalez C."/>
        </authorList>
    </citation>
    <scope>NUCLEOTIDE SEQUENCE</scope>
</reference>
<organism evidence="1">
    <name type="scientific">Anguilla anguilla</name>
    <name type="common">European freshwater eel</name>
    <name type="synonym">Muraena anguilla</name>
    <dbReference type="NCBI Taxonomy" id="7936"/>
    <lineage>
        <taxon>Eukaryota</taxon>
        <taxon>Metazoa</taxon>
        <taxon>Chordata</taxon>
        <taxon>Craniata</taxon>
        <taxon>Vertebrata</taxon>
        <taxon>Euteleostomi</taxon>
        <taxon>Actinopterygii</taxon>
        <taxon>Neopterygii</taxon>
        <taxon>Teleostei</taxon>
        <taxon>Anguilliformes</taxon>
        <taxon>Anguillidae</taxon>
        <taxon>Anguilla</taxon>
    </lineage>
</organism>